<keyword evidence="4 5" id="KW-0472">Membrane</keyword>
<evidence type="ECO:0000256" key="4">
    <source>
        <dbReference type="ARBA" id="ARBA00023136"/>
    </source>
</evidence>
<evidence type="ECO:0000256" key="6">
    <source>
        <dbReference type="SAM" id="SignalP"/>
    </source>
</evidence>
<dbReference type="FunFam" id="3.80.10.10:FF:000383">
    <property type="entry name" value="Leucine-rich repeat receptor protein kinase EMS1"/>
    <property type="match status" value="1"/>
</dbReference>
<dbReference type="PRINTS" id="PR00019">
    <property type="entry name" value="LEURICHRPT"/>
</dbReference>
<dbReference type="InterPro" id="IPR003591">
    <property type="entry name" value="Leu-rich_rpt_typical-subtyp"/>
</dbReference>
<dbReference type="EMBL" id="DF236959">
    <property type="protein sequence ID" value="GAQ78274.1"/>
    <property type="molecule type" value="Genomic_DNA"/>
</dbReference>
<keyword evidence="8" id="KW-0808">Transferase</keyword>
<keyword evidence="3" id="KW-0677">Repeat</keyword>
<keyword evidence="8" id="KW-0675">Receptor</keyword>
<dbReference type="SUPFAM" id="SSF52058">
    <property type="entry name" value="L domain-like"/>
    <property type="match status" value="1"/>
</dbReference>
<dbReference type="Pfam" id="PF00560">
    <property type="entry name" value="LRR_1"/>
    <property type="match status" value="1"/>
</dbReference>
<dbReference type="FunFam" id="3.80.10.10:FF:000544">
    <property type="entry name" value="Leucine-rich repeat receptor-like serine/threonine-protein kinase BAM3"/>
    <property type="match status" value="1"/>
</dbReference>
<gene>
    <name evidence="8" type="ORF">KFL_000100400</name>
</gene>
<keyword evidence="2" id="KW-0433">Leucine-rich repeat</keyword>
<dbReference type="InterPro" id="IPR055414">
    <property type="entry name" value="LRR_R13L4/SHOC2-like"/>
</dbReference>
<dbReference type="AlphaFoldDB" id="A0A1Y1HIG4"/>
<comment type="subcellular location">
    <subcellularLocation>
        <location evidence="1">Membrane</location>
        <topology evidence="1">Single-pass membrane protein</topology>
    </subcellularLocation>
</comment>
<feature type="transmembrane region" description="Helical" evidence="5">
    <location>
        <begin position="782"/>
        <end position="802"/>
    </location>
</feature>
<dbReference type="GO" id="GO:0004672">
    <property type="term" value="F:protein kinase activity"/>
    <property type="evidence" value="ECO:0000318"/>
    <property type="project" value="GO_Central"/>
</dbReference>
<dbReference type="InterPro" id="IPR052941">
    <property type="entry name" value="StomDev_PlantInt_Reg"/>
</dbReference>
<evidence type="ECO:0000256" key="3">
    <source>
        <dbReference type="ARBA" id="ARBA00022737"/>
    </source>
</evidence>
<feature type="transmembrane region" description="Helical" evidence="5">
    <location>
        <begin position="713"/>
        <end position="738"/>
    </location>
</feature>
<dbReference type="STRING" id="105231.A0A1Y1HIG4"/>
<dbReference type="Gene3D" id="3.80.10.10">
    <property type="entry name" value="Ribonuclease Inhibitor"/>
    <property type="match status" value="2"/>
</dbReference>
<dbReference type="FunFam" id="3.80.10.10:FF:000095">
    <property type="entry name" value="LRR receptor-like serine/threonine-protein kinase GSO1"/>
    <property type="match status" value="1"/>
</dbReference>
<proteinExistence type="predicted"/>
<evidence type="ECO:0000256" key="2">
    <source>
        <dbReference type="ARBA" id="ARBA00022614"/>
    </source>
</evidence>
<keyword evidence="5" id="KW-0812">Transmembrane</keyword>
<name>A0A1Y1HIG4_KLENI</name>
<dbReference type="Proteomes" id="UP000054558">
    <property type="component" value="Unassembled WGS sequence"/>
</dbReference>
<keyword evidence="8" id="KW-0418">Kinase</keyword>
<protein>
    <submittedName>
        <fullName evidence="8">LRR receptor-like serine/threonine-protein kinase FLS2</fullName>
    </submittedName>
</protein>
<feature type="transmembrane region" description="Helical" evidence="5">
    <location>
        <begin position="683"/>
        <end position="701"/>
    </location>
</feature>
<dbReference type="GO" id="GO:0016020">
    <property type="term" value="C:membrane"/>
    <property type="evidence" value="ECO:0007669"/>
    <property type="project" value="UniProtKB-SubCell"/>
</dbReference>
<accession>A0A1Y1HIG4</accession>
<feature type="chain" id="PRO_5012349826" evidence="6">
    <location>
        <begin position="36"/>
        <end position="972"/>
    </location>
</feature>
<feature type="transmembrane region" description="Helical" evidence="5">
    <location>
        <begin position="641"/>
        <end position="662"/>
    </location>
</feature>
<evidence type="ECO:0000256" key="5">
    <source>
        <dbReference type="SAM" id="Phobius"/>
    </source>
</evidence>
<dbReference type="PANTHER" id="PTHR48004:SF59">
    <property type="entry name" value="LEUCINE-RICH REPEAT-CONTAINING N-TERMINAL PLANT-TYPE DOMAIN-CONTAINING PROTEIN"/>
    <property type="match status" value="1"/>
</dbReference>
<dbReference type="PANTHER" id="PTHR48004">
    <property type="entry name" value="OS01G0149700 PROTEIN"/>
    <property type="match status" value="1"/>
</dbReference>
<reference evidence="8 9" key="1">
    <citation type="journal article" date="2014" name="Nat. Commun.">
        <title>Klebsormidium flaccidum genome reveals primary factors for plant terrestrial adaptation.</title>
        <authorList>
            <person name="Hori K."/>
            <person name="Maruyama F."/>
            <person name="Fujisawa T."/>
            <person name="Togashi T."/>
            <person name="Yamamoto N."/>
            <person name="Seo M."/>
            <person name="Sato S."/>
            <person name="Yamada T."/>
            <person name="Mori H."/>
            <person name="Tajima N."/>
            <person name="Moriyama T."/>
            <person name="Ikeuchi M."/>
            <person name="Watanabe M."/>
            <person name="Wada H."/>
            <person name="Kobayashi K."/>
            <person name="Saito M."/>
            <person name="Masuda T."/>
            <person name="Sasaki-Sekimoto Y."/>
            <person name="Mashiguchi K."/>
            <person name="Awai K."/>
            <person name="Shimojima M."/>
            <person name="Masuda S."/>
            <person name="Iwai M."/>
            <person name="Nobusawa T."/>
            <person name="Narise T."/>
            <person name="Kondo S."/>
            <person name="Saito H."/>
            <person name="Sato R."/>
            <person name="Murakawa M."/>
            <person name="Ihara Y."/>
            <person name="Oshima-Yamada Y."/>
            <person name="Ohtaka K."/>
            <person name="Satoh M."/>
            <person name="Sonobe K."/>
            <person name="Ishii M."/>
            <person name="Ohtani R."/>
            <person name="Kanamori-Sato M."/>
            <person name="Honoki R."/>
            <person name="Miyazaki D."/>
            <person name="Mochizuki H."/>
            <person name="Umetsu J."/>
            <person name="Higashi K."/>
            <person name="Shibata D."/>
            <person name="Kamiya Y."/>
            <person name="Sato N."/>
            <person name="Nakamura Y."/>
            <person name="Tabata S."/>
            <person name="Ida S."/>
            <person name="Kurokawa K."/>
            <person name="Ohta H."/>
        </authorList>
    </citation>
    <scope>NUCLEOTIDE SEQUENCE [LARGE SCALE GENOMIC DNA]</scope>
    <source>
        <strain evidence="8 9">NIES-2285</strain>
    </source>
</reference>
<keyword evidence="5" id="KW-1133">Transmembrane helix</keyword>
<feature type="domain" description="Disease resistance R13L4/SHOC-2-like LRR" evidence="7">
    <location>
        <begin position="210"/>
        <end position="374"/>
    </location>
</feature>
<organism evidence="8 9">
    <name type="scientific">Klebsormidium nitens</name>
    <name type="common">Green alga</name>
    <name type="synonym">Ulothrix nitens</name>
    <dbReference type="NCBI Taxonomy" id="105231"/>
    <lineage>
        <taxon>Eukaryota</taxon>
        <taxon>Viridiplantae</taxon>
        <taxon>Streptophyta</taxon>
        <taxon>Klebsormidiophyceae</taxon>
        <taxon>Klebsormidiales</taxon>
        <taxon>Klebsormidiaceae</taxon>
        <taxon>Klebsormidium</taxon>
    </lineage>
</organism>
<dbReference type="InterPro" id="IPR032675">
    <property type="entry name" value="LRR_dom_sf"/>
</dbReference>
<dbReference type="InterPro" id="IPR001611">
    <property type="entry name" value="Leu-rich_rpt"/>
</dbReference>
<evidence type="ECO:0000259" key="7">
    <source>
        <dbReference type="Pfam" id="PF23598"/>
    </source>
</evidence>
<dbReference type="SMART" id="SM00369">
    <property type="entry name" value="LRR_TYP"/>
    <property type="match status" value="5"/>
</dbReference>
<dbReference type="Pfam" id="PF13855">
    <property type="entry name" value="LRR_8"/>
    <property type="match status" value="1"/>
</dbReference>
<evidence type="ECO:0000256" key="1">
    <source>
        <dbReference type="ARBA" id="ARBA00004167"/>
    </source>
</evidence>
<evidence type="ECO:0000313" key="8">
    <source>
        <dbReference type="EMBL" id="GAQ78274.1"/>
    </source>
</evidence>
<dbReference type="OrthoDB" id="687555at2759"/>
<keyword evidence="9" id="KW-1185">Reference proteome</keyword>
<keyword evidence="6" id="KW-0732">Signal</keyword>
<sequence length="972" mass="105045">MALSLLRQGPRWLSADRALLLLLVALLNLSKPASARTLEEAYLQWESLSDSTWFDISKNNVGGSIPLRLCQRTNLTHLCLLSGPIPWELGNLVDKVGTLWLDHNELSGGIPPQLGNLVRLTSLNLAQNILSGSIPPTLGKLSHLQKLDLSGNSLDTLIPSELGNLVSLWTLDLSKNKLSGPIPPSLGRLTNLTSLDLSNNSLSGTIPPELGQLSQLTKLDLSNNRLSGALPPELGRLTKLTSLGLSKNMWSGTIPPEFGQLTQLTSLDLSNFGLFGRIPPELGKMTQLTSLDLSGNQLSGPIPPELGRLARLQRLDLSRNALSQGIPLALCNLTNLQSLSLANNNLSGAIPSSWTRPSSLASLNLSANFLSGSPGPLITARPYATLNLSHNLFWGPVSLVGGTPKAVIDSASLDLSDNRFSGPMTCGVPGACCFSALHVNDNSFSGALPKAILDCGKLGSVGLSGSVPDWLSNASSLSSVRISGRDKNADWSKLPLSCQYVQWVGEKGLEDIKFWDSCVKGAGCAVDLIGSSPKLSQETKKKVCLGRISLFLDGDQPAIVLKMHQPTTVVYANGHPNTIGSGPSYVVPYIVNTFGSYLLNTSDFLDQIYLGPRGSAYTGVGFTRVQSGNLCGNPEARTVVIIAYVTFAALLPLLTLCVWAVATWQLRRQKSQQVPLEGRKTKGAKFVAYVWSVVRTAISYYDLYTDIKVLIEIWGAWPVWLLLPSLLAPTVVLALILAKSWVVSQPLGVSTVRLAWVWPGFVPVDRLAANSGRSQREIRARILILILMVLLWPVGLLGVVLYDVLVVFENLGVCLLIDKCAILSFGSYAASRGLWDLLLRSIPQAGVQTALYLLGSSRATRIYIDGRIFAQSIGSSLLGVVVHYCMTLWDSILTSEKPWIVFWNRLNTHSFPTVVLLPQGPPKGDVISDDKLAIHVSDPSHHDRTKPNADLELVGYNGFNAGKYQPFVEPEL</sequence>
<dbReference type="Pfam" id="PF23598">
    <property type="entry name" value="LRR_14"/>
    <property type="match status" value="1"/>
</dbReference>
<feature type="signal peptide" evidence="6">
    <location>
        <begin position="1"/>
        <end position="35"/>
    </location>
</feature>
<evidence type="ECO:0000313" key="9">
    <source>
        <dbReference type="Proteomes" id="UP000054558"/>
    </source>
</evidence>
<dbReference type="SMART" id="SM00365">
    <property type="entry name" value="LRR_SD22"/>
    <property type="match status" value="6"/>
</dbReference>
<dbReference type="PROSITE" id="PS51450">
    <property type="entry name" value="LRR"/>
    <property type="match status" value="1"/>
</dbReference>